<comment type="subcellular location">
    <subcellularLocation>
        <location evidence="1 10">Cell membrane</location>
        <topology evidence="1 10">Multi-pass membrane protein</topology>
    </subcellularLocation>
</comment>
<name>A0A1S5VFQ0_9HYME</name>
<keyword evidence="6 10" id="KW-1133">Transmembrane helix</keyword>
<keyword evidence="2" id="KW-1003">Cell membrane</keyword>
<comment type="similarity">
    <text evidence="10">Belongs to the insect chemoreceptor superfamily. Heteromeric odorant receptor channel (TC 1.A.69) family.</text>
</comment>
<evidence type="ECO:0000256" key="1">
    <source>
        <dbReference type="ARBA" id="ARBA00004651"/>
    </source>
</evidence>
<dbReference type="PANTHER" id="PTHR21137:SF35">
    <property type="entry name" value="ODORANT RECEPTOR 19A-RELATED"/>
    <property type="match status" value="1"/>
</dbReference>
<dbReference type="InterPro" id="IPR004117">
    <property type="entry name" value="7tm6_olfct_rcpt"/>
</dbReference>
<dbReference type="GO" id="GO:0004984">
    <property type="term" value="F:olfactory receptor activity"/>
    <property type="evidence" value="ECO:0007669"/>
    <property type="project" value="InterPro"/>
</dbReference>
<evidence type="ECO:0000256" key="4">
    <source>
        <dbReference type="ARBA" id="ARBA00022692"/>
    </source>
</evidence>
<evidence type="ECO:0000256" key="5">
    <source>
        <dbReference type="ARBA" id="ARBA00022725"/>
    </source>
</evidence>
<dbReference type="PANTHER" id="PTHR21137">
    <property type="entry name" value="ODORANT RECEPTOR"/>
    <property type="match status" value="1"/>
</dbReference>
<accession>A0A1S5VFQ0</accession>
<protein>
    <recommendedName>
        <fullName evidence="10">Odorant receptor</fullName>
    </recommendedName>
</protein>
<evidence type="ECO:0000313" key="11">
    <source>
        <dbReference type="EMBL" id="AQN78461.1"/>
    </source>
</evidence>
<evidence type="ECO:0000256" key="2">
    <source>
        <dbReference type="ARBA" id="ARBA00022475"/>
    </source>
</evidence>
<dbReference type="GO" id="GO:0007165">
    <property type="term" value="P:signal transduction"/>
    <property type="evidence" value="ECO:0007669"/>
    <property type="project" value="UniProtKB-KW"/>
</dbReference>
<keyword evidence="8 10" id="KW-0675">Receptor</keyword>
<reference evidence="11" key="1">
    <citation type="journal article" date="2017" name="Comp. Biochem. Physiol. Part D Genomics Proteomics">
        <title>Candidate chemosensory genes identified in the endoparasitoid Meteorus pulchricornis (Hymenoptera: Braconidae) by antennal transcriptome analysis.</title>
        <authorList>
            <person name="Sheng S."/>
            <person name="Liao C.W."/>
            <person name="Zheng Y."/>
            <person name="Zhou Y."/>
            <person name="Xu Y."/>
            <person name="Song W.M."/>
            <person name="He P."/>
            <person name="Zhang J."/>
            <person name="Wu F.A."/>
        </authorList>
    </citation>
    <scope>NUCLEOTIDE SEQUENCE</scope>
    <source>
        <strain evidence="11">Zhenjiang</strain>
    </source>
</reference>
<dbReference type="AlphaFoldDB" id="A0A1S5VFQ0"/>
<evidence type="ECO:0000256" key="9">
    <source>
        <dbReference type="ARBA" id="ARBA00023224"/>
    </source>
</evidence>
<keyword evidence="5 10" id="KW-0552">Olfaction</keyword>
<evidence type="ECO:0000256" key="10">
    <source>
        <dbReference type="RuleBase" id="RU351113"/>
    </source>
</evidence>
<keyword evidence="7 10" id="KW-0472">Membrane</keyword>
<proteinExistence type="evidence at transcript level"/>
<evidence type="ECO:0000256" key="8">
    <source>
        <dbReference type="ARBA" id="ARBA00023170"/>
    </source>
</evidence>
<dbReference type="EMBL" id="KY445526">
    <property type="protein sequence ID" value="AQN78461.1"/>
    <property type="molecule type" value="mRNA"/>
</dbReference>
<comment type="caution">
    <text evidence="10">Lacks conserved residue(s) required for the propagation of feature annotation.</text>
</comment>
<evidence type="ECO:0000256" key="7">
    <source>
        <dbReference type="ARBA" id="ARBA00023136"/>
    </source>
</evidence>
<dbReference type="GO" id="GO:0005886">
    <property type="term" value="C:plasma membrane"/>
    <property type="evidence" value="ECO:0007669"/>
    <property type="project" value="UniProtKB-SubCell"/>
</dbReference>
<organism evidence="11">
    <name type="scientific">Meteorus pulchricornis</name>
    <dbReference type="NCBI Taxonomy" id="51522"/>
    <lineage>
        <taxon>Eukaryota</taxon>
        <taxon>Metazoa</taxon>
        <taxon>Ecdysozoa</taxon>
        <taxon>Arthropoda</taxon>
        <taxon>Hexapoda</taxon>
        <taxon>Insecta</taxon>
        <taxon>Pterygota</taxon>
        <taxon>Neoptera</taxon>
        <taxon>Endopterygota</taxon>
        <taxon>Hymenoptera</taxon>
        <taxon>Apocrita</taxon>
        <taxon>Ichneumonoidea</taxon>
        <taxon>Braconidae</taxon>
        <taxon>Meteorinae</taxon>
        <taxon>Meteorus</taxon>
    </lineage>
</organism>
<keyword evidence="4 10" id="KW-0812">Transmembrane</keyword>
<feature type="transmembrane region" description="Helical" evidence="10">
    <location>
        <begin position="192"/>
        <end position="213"/>
    </location>
</feature>
<feature type="transmembrane region" description="Helical" evidence="10">
    <location>
        <begin position="40"/>
        <end position="59"/>
    </location>
</feature>
<sequence>MVAHKSSEYHTYRNIIKWLLIMLGLYPLEKAGLFYRSLPYIHVFLNIGTSFGMVGFLRANITNVVVVIKRLGVLVSFLSVALKVIVMIINRNDTKELFITLDVYFNNLINNPRYTKIVTNGMTAFRRLSWTVSILSCLSGIVIIITPVILVIYQHKHHVQPIKFILPNHSIYPWYIEPNGLSYKLHYIFESMATVSLVAVTSSVEPLFTLYVVQMIGRLREMSYCITHFDETNADSVIRECIFQHKILLRCRDLVQTIFGPLILWMVVTNAIILCLGIFQLSQMKTISAGQAIFFIAYVGTKMTQTFICGWTGTRLTAESEDYRAAIYAANWQGNKQHMKSVVIMLSQKPLTLTACHFSTISVDLFVSVLNTTMSYFFLLQTLQHGE</sequence>
<dbReference type="Pfam" id="PF02949">
    <property type="entry name" value="7tm_6"/>
    <property type="match status" value="1"/>
</dbReference>
<keyword evidence="9 10" id="KW-0807">Transducer</keyword>
<feature type="transmembrane region" description="Helical" evidence="10">
    <location>
        <begin position="258"/>
        <end position="279"/>
    </location>
</feature>
<evidence type="ECO:0000256" key="6">
    <source>
        <dbReference type="ARBA" id="ARBA00022989"/>
    </source>
</evidence>
<keyword evidence="3 10" id="KW-0716">Sensory transduction</keyword>
<feature type="transmembrane region" description="Helical" evidence="10">
    <location>
        <begin position="130"/>
        <end position="153"/>
    </location>
</feature>
<feature type="transmembrane region" description="Helical" evidence="10">
    <location>
        <begin position="71"/>
        <end position="89"/>
    </location>
</feature>
<dbReference type="GO" id="GO:0005549">
    <property type="term" value="F:odorant binding"/>
    <property type="evidence" value="ECO:0007669"/>
    <property type="project" value="InterPro"/>
</dbReference>
<evidence type="ECO:0000256" key="3">
    <source>
        <dbReference type="ARBA" id="ARBA00022606"/>
    </source>
</evidence>